<dbReference type="RefSeq" id="WP_090598647.1">
    <property type="nucleotide sequence ID" value="NZ_FNCS01000018.1"/>
</dbReference>
<dbReference type="GO" id="GO:0032196">
    <property type="term" value="P:transposition"/>
    <property type="evidence" value="ECO:0007669"/>
    <property type="project" value="TreeGrafter"/>
</dbReference>
<dbReference type="PANTHER" id="PTHR10948:SF23">
    <property type="entry name" value="TRANSPOSASE INSI FOR INSERTION SEQUENCE ELEMENT IS30A-RELATED"/>
    <property type="match status" value="1"/>
</dbReference>
<dbReference type="GO" id="GO:0005829">
    <property type="term" value="C:cytosol"/>
    <property type="evidence" value="ECO:0007669"/>
    <property type="project" value="TreeGrafter"/>
</dbReference>
<dbReference type="GO" id="GO:0015074">
    <property type="term" value="P:DNA integration"/>
    <property type="evidence" value="ECO:0007669"/>
    <property type="project" value="InterPro"/>
</dbReference>
<evidence type="ECO:0000313" key="3">
    <source>
        <dbReference type="EMBL" id="SDH05467.1"/>
    </source>
</evidence>
<evidence type="ECO:0000256" key="1">
    <source>
        <dbReference type="ARBA" id="ARBA00023172"/>
    </source>
</evidence>
<dbReference type="SUPFAM" id="SSF53098">
    <property type="entry name" value="Ribonuclease H-like"/>
    <property type="match status" value="1"/>
</dbReference>
<dbReference type="PROSITE" id="PS50994">
    <property type="entry name" value="INTEGRASE"/>
    <property type="match status" value="1"/>
</dbReference>
<evidence type="ECO:0000313" key="4">
    <source>
        <dbReference type="EMBL" id="SDH14402.1"/>
    </source>
</evidence>
<sequence>MARSFTQLSLQERRTIARLQEQKIRQSEIARHLGRDRATICREIRRNYWHDRELPEATGYWAIAANEMARDRRRRVGKLYRCDDLRMSVINRLKEGWSPEQIAGRLKVEPGMTVRLCHETIYRYVYSPEGQHQRLAQYLPERRRRRRPWYGRKPQSPVFPPDRSIRHRPELINQRQQFGHWEADLMIFRREHGEANVATVIERKSRFTLLFCNNDRQSRPIMDRLIKEFSPLPLPARQSLTFDRGFEFVSWRRLVDGMGTTAWFCDPSAPWQKGSVENMNRRVRRYLPRETVILSLPRTYLRQLCDRINGTPRKCLSYRTPAEAFRDEMLNLKFTNPPPVSPCNPDQPV</sequence>
<dbReference type="EMBL" id="FNCS01000024">
    <property type="protein sequence ID" value="SDH14402.1"/>
    <property type="molecule type" value="Genomic_DNA"/>
</dbReference>
<dbReference type="InterPro" id="IPR025246">
    <property type="entry name" value="IS30-like_HTH"/>
</dbReference>
<proteinExistence type="predicted"/>
<keyword evidence="5" id="KW-1185">Reference proteome</keyword>
<dbReference type="InterPro" id="IPR036397">
    <property type="entry name" value="RNaseH_sf"/>
</dbReference>
<dbReference type="Pfam" id="PF13936">
    <property type="entry name" value="HTH_38"/>
    <property type="match status" value="1"/>
</dbReference>
<name>A0A1G8A0E3_9HYPH</name>
<dbReference type="OrthoDB" id="9803231at2"/>
<dbReference type="PANTHER" id="PTHR10948">
    <property type="entry name" value="TRANSPOSASE"/>
    <property type="match status" value="1"/>
</dbReference>
<feature type="domain" description="Integrase catalytic" evidence="2">
    <location>
        <begin position="165"/>
        <end position="329"/>
    </location>
</feature>
<dbReference type="NCBIfam" id="NF033563">
    <property type="entry name" value="transpos_IS30"/>
    <property type="match status" value="1"/>
</dbReference>
<evidence type="ECO:0000313" key="5">
    <source>
        <dbReference type="Proteomes" id="UP000199495"/>
    </source>
</evidence>
<accession>A0A1G8A0E3</accession>
<evidence type="ECO:0000259" key="2">
    <source>
        <dbReference type="PROSITE" id="PS50994"/>
    </source>
</evidence>
<keyword evidence="1" id="KW-0233">DNA recombination</keyword>
<dbReference type="AlphaFoldDB" id="A0A1G8A0E3"/>
<dbReference type="Gene3D" id="3.30.420.10">
    <property type="entry name" value="Ribonuclease H-like superfamily/Ribonuclease H"/>
    <property type="match status" value="1"/>
</dbReference>
<dbReference type="InterPro" id="IPR012337">
    <property type="entry name" value="RNaseH-like_sf"/>
</dbReference>
<gene>
    <name evidence="3" type="ORF">SAMN04487974_11854</name>
    <name evidence="4" type="ORF">SAMN04487974_12441</name>
</gene>
<organism evidence="4 5">
    <name type="scientific">Pelagibacterium luteolum</name>
    <dbReference type="NCBI Taxonomy" id="440168"/>
    <lineage>
        <taxon>Bacteria</taxon>
        <taxon>Pseudomonadati</taxon>
        <taxon>Pseudomonadota</taxon>
        <taxon>Alphaproteobacteria</taxon>
        <taxon>Hyphomicrobiales</taxon>
        <taxon>Devosiaceae</taxon>
        <taxon>Pelagibacterium</taxon>
    </lineage>
</organism>
<dbReference type="InterPro" id="IPR053392">
    <property type="entry name" value="Transposase_IS30-like"/>
</dbReference>
<dbReference type="InterPro" id="IPR051917">
    <property type="entry name" value="Transposase-Integrase"/>
</dbReference>
<dbReference type="GO" id="GO:0003676">
    <property type="term" value="F:nucleic acid binding"/>
    <property type="evidence" value="ECO:0007669"/>
    <property type="project" value="InterPro"/>
</dbReference>
<protein>
    <submittedName>
        <fullName evidence="4">Transposase, IS30 family</fullName>
    </submittedName>
</protein>
<reference evidence="4 5" key="1">
    <citation type="submission" date="2016-10" db="EMBL/GenBank/DDBJ databases">
        <authorList>
            <person name="de Groot N.N."/>
        </authorList>
    </citation>
    <scope>NUCLEOTIDE SEQUENCE [LARGE SCALE GENOMIC DNA]</scope>
    <source>
        <strain evidence="4 5">CGMCC 1.10267</strain>
    </source>
</reference>
<dbReference type="InterPro" id="IPR001584">
    <property type="entry name" value="Integrase_cat-core"/>
</dbReference>
<dbReference type="EMBL" id="FNCS01000018">
    <property type="protein sequence ID" value="SDH05467.1"/>
    <property type="molecule type" value="Genomic_DNA"/>
</dbReference>
<dbReference type="GO" id="GO:0004803">
    <property type="term" value="F:transposase activity"/>
    <property type="evidence" value="ECO:0007669"/>
    <property type="project" value="TreeGrafter"/>
</dbReference>
<dbReference type="Pfam" id="PF00665">
    <property type="entry name" value="rve"/>
    <property type="match status" value="1"/>
</dbReference>
<dbReference type="Proteomes" id="UP000199495">
    <property type="component" value="Unassembled WGS sequence"/>
</dbReference>
<dbReference type="GO" id="GO:0006310">
    <property type="term" value="P:DNA recombination"/>
    <property type="evidence" value="ECO:0007669"/>
    <property type="project" value="UniProtKB-KW"/>
</dbReference>